<gene>
    <name evidence="2" type="ORF">G4L39_11015</name>
</gene>
<reference evidence="2 3" key="1">
    <citation type="submission" date="2020-02" db="EMBL/GenBank/DDBJ databases">
        <title>Draft genome sequence of Limisphaera ngatamarikiensis NGM72.4T, a thermophilic Verrucomicrobia grouped in subdivision 3.</title>
        <authorList>
            <person name="Carere C.R."/>
            <person name="Steen J."/>
            <person name="Hugenholtz P."/>
            <person name="Stott M.B."/>
        </authorList>
    </citation>
    <scope>NUCLEOTIDE SEQUENCE [LARGE SCALE GENOMIC DNA]</scope>
    <source>
        <strain evidence="2 3">NGM72.4</strain>
    </source>
</reference>
<dbReference type="EMBL" id="JAAKYA010000076">
    <property type="protein sequence ID" value="NGO39917.1"/>
    <property type="molecule type" value="Genomic_DNA"/>
</dbReference>
<comment type="caution">
    <text evidence="2">The sequence shown here is derived from an EMBL/GenBank/DDBJ whole genome shotgun (WGS) entry which is preliminary data.</text>
</comment>
<accession>A0A6M1RRA3</accession>
<dbReference type="InterPro" id="IPR029062">
    <property type="entry name" value="Class_I_gatase-like"/>
</dbReference>
<keyword evidence="3" id="KW-1185">Reference proteome</keyword>
<protein>
    <submittedName>
        <fullName evidence="2">ThuA domain-containing protein</fullName>
    </submittedName>
</protein>
<feature type="chain" id="PRO_5026722841" evidence="1">
    <location>
        <begin position="19"/>
        <end position="328"/>
    </location>
</feature>
<proteinExistence type="predicted"/>
<feature type="signal peptide" evidence="1">
    <location>
        <begin position="1"/>
        <end position="18"/>
    </location>
</feature>
<keyword evidence="1" id="KW-0732">Signal</keyword>
<evidence type="ECO:0000313" key="3">
    <source>
        <dbReference type="Proteomes" id="UP000477311"/>
    </source>
</evidence>
<organism evidence="2 3">
    <name type="scientific">Limisphaera ngatamarikiensis</name>
    <dbReference type="NCBI Taxonomy" id="1324935"/>
    <lineage>
        <taxon>Bacteria</taxon>
        <taxon>Pseudomonadati</taxon>
        <taxon>Verrucomicrobiota</taxon>
        <taxon>Verrucomicrobiia</taxon>
        <taxon>Limisphaerales</taxon>
        <taxon>Limisphaeraceae</taxon>
        <taxon>Limisphaera</taxon>
    </lineage>
</organism>
<dbReference type="Proteomes" id="UP000477311">
    <property type="component" value="Unassembled WGS sequence"/>
</dbReference>
<evidence type="ECO:0000313" key="2">
    <source>
        <dbReference type="EMBL" id="NGO39917.1"/>
    </source>
</evidence>
<dbReference type="RefSeq" id="WP_165108220.1">
    <property type="nucleotide sequence ID" value="NZ_JAAKYA010000076.1"/>
</dbReference>
<name>A0A6M1RRA3_9BACT</name>
<dbReference type="SUPFAM" id="SSF52317">
    <property type="entry name" value="Class I glutamine amidotransferase-like"/>
    <property type="match status" value="1"/>
</dbReference>
<sequence>MNRLLPTLLILATLHAPAAQPWLTFEPADGSASPHPYILLLAGDEEYRSEEGLPMLARLLAHRHGFRCTVLFSQNPDDGTIDPNNQTNVPGMHLLGQADLVILQFRFRELPDPEMRHFVDYLQAGKPLIALRTATHAFQYTRNPNSPYAHFDWRSRTWPGGFGQQVLGETWIAHHGEHGRESTRGLVDGRFADHPVLRGVRTVWGPTDVYAIRNLRPTDIVLMHGLVLHGMQPDAPPNYDKPLMPLVWIRDHTWPNGATTRALTSTIGAAVDLQDEDLRRLLVNACYWLTGRPVPPRADVTPVGDYRPSMFGFNQFIRGRKPADYLSP</sequence>
<evidence type="ECO:0000256" key="1">
    <source>
        <dbReference type="SAM" id="SignalP"/>
    </source>
</evidence>
<dbReference type="AlphaFoldDB" id="A0A6M1RRA3"/>
<dbReference type="Gene3D" id="3.40.50.880">
    <property type="match status" value="1"/>
</dbReference>